<dbReference type="SUPFAM" id="SSF55166">
    <property type="entry name" value="Hedgehog/DD-peptidase"/>
    <property type="match status" value="1"/>
</dbReference>
<dbReference type="Gene3D" id="3.30.1380.10">
    <property type="match status" value="1"/>
</dbReference>
<evidence type="ECO:0000259" key="1">
    <source>
        <dbReference type="Pfam" id="PF02557"/>
    </source>
</evidence>
<dbReference type="InterPro" id="IPR003709">
    <property type="entry name" value="VanY-like_core_dom"/>
</dbReference>
<sequence length="192" mass="21171">MPPAIRIHRTVLGAYLALALAAAVVLAGGPVFARERVPGLASPILDEVVGPRTGPVCALDARYVNEEPRGLRPDVLAAWHRLRTEADQQGVRLCLNDGKRSASQQRREFTDAVKRFGTEELAARYVLPPEKSMHVRGTAVDVQPHASAGWVERNGHALGWCRRYENEYWHFEYSRSYVTSGCPAMLPSATGL</sequence>
<protein>
    <submittedName>
        <fullName evidence="2">Peptidase M15</fullName>
    </submittedName>
</protein>
<gene>
    <name evidence="2" type="ORF">BA062_00210</name>
</gene>
<dbReference type="AlphaFoldDB" id="A0A318LUQ2"/>
<dbReference type="EMBL" id="MASU01000001">
    <property type="protein sequence ID" value="PXY38227.1"/>
    <property type="molecule type" value="Genomic_DNA"/>
</dbReference>
<name>A0A318LUQ2_9PSEU</name>
<proteinExistence type="predicted"/>
<dbReference type="GO" id="GO:0008233">
    <property type="term" value="F:peptidase activity"/>
    <property type="evidence" value="ECO:0007669"/>
    <property type="project" value="InterPro"/>
</dbReference>
<dbReference type="PANTHER" id="PTHR34385">
    <property type="entry name" value="D-ALANYL-D-ALANINE CARBOXYPEPTIDASE"/>
    <property type="match status" value="1"/>
</dbReference>
<dbReference type="InterPro" id="IPR009045">
    <property type="entry name" value="Zn_M74/Hedgehog-like"/>
</dbReference>
<dbReference type="InterPro" id="IPR052179">
    <property type="entry name" value="DD-CPase-like"/>
</dbReference>
<dbReference type="PANTHER" id="PTHR34385:SF1">
    <property type="entry name" value="PEPTIDOGLYCAN L-ALANYL-D-GLUTAMATE ENDOPEPTIDASE CWLK"/>
    <property type="match status" value="1"/>
</dbReference>
<keyword evidence="3" id="KW-1185">Reference proteome</keyword>
<accession>A0A318LUQ2</accession>
<dbReference type="Pfam" id="PF02557">
    <property type="entry name" value="VanY"/>
    <property type="match status" value="1"/>
</dbReference>
<dbReference type="GO" id="GO:0006508">
    <property type="term" value="P:proteolysis"/>
    <property type="evidence" value="ECO:0007669"/>
    <property type="project" value="InterPro"/>
</dbReference>
<dbReference type="OrthoDB" id="3293184at2"/>
<organism evidence="2 3">
    <name type="scientific">Prauserella flavalba</name>
    <dbReference type="NCBI Taxonomy" id="1477506"/>
    <lineage>
        <taxon>Bacteria</taxon>
        <taxon>Bacillati</taxon>
        <taxon>Actinomycetota</taxon>
        <taxon>Actinomycetes</taxon>
        <taxon>Pseudonocardiales</taxon>
        <taxon>Pseudonocardiaceae</taxon>
        <taxon>Prauserella</taxon>
    </lineage>
</organism>
<dbReference type="Proteomes" id="UP000247892">
    <property type="component" value="Unassembled WGS sequence"/>
</dbReference>
<comment type="caution">
    <text evidence="2">The sequence shown here is derived from an EMBL/GenBank/DDBJ whole genome shotgun (WGS) entry which is preliminary data.</text>
</comment>
<evidence type="ECO:0000313" key="3">
    <source>
        <dbReference type="Proteomes" id="UP000247892"/>
    </source>
</evidence>
<feature type="domain" description="D-alanyl-D-alanine carboxypeptidase-like core" evidence="1">
    <location>
        <begin position="71"/>
        <end position="173"/>
    </location>
</feature>
<reference evidence="2 3" key="1">
    <citation type="submission" date="2016-07" db="EMBL/GenBank/DDBJ databases">
        <title>Draft genome sequence of Prauserella sp. YIM 121212, isolated from alkaline soil.</title>
        <authorList>
            <person name="Ruckert C."/>
            <person name="Albersmeier A."/>
            <person name="Jiang C.-L."/>
            <person name="Jiang Y."/>
            <person name="Kalinowski J."/>
            <person name="Schneider O."/>
            <person name="Winkler A."/>
            <person name="Zotchev S.B."/>
        </authorList>
    </citation>
    <scope>NUCLEOTIDE SEQUENCE [LARGE SCALE GENOMIC DNA]</scope>
    <source>
        <strain evidence="2 3">YIM 121212</strain>
    </source>
</reference>
<dbReference type="RefSeq" id="WP_110333964.1">
    <property type="nucleotide sequence ID" value="NZ_JBHVKT010000099.1"/>
</dbReference>
<evidence type="ECO:0000313" key="2">
    <source>
        <dbReference type="EMBL" id="PXY38227.1"/>
    </source>
</evidence>